<dbReference type="EMBL" id="MCFA01000128">
    <property type="protein sequence ID" value="ORY05147.1"/>
    <property type="molecule type" value="Genomic_DNA"/>
</dbReference>
<dbReference type="AlphaFoldDB" id="A0A1Y1Z593"/>
<evidence type="ECO:0000313" key="3">
    <source>
        <dbReference type="Proteomes" id="UP000193144"/>
    </source>
</evidence>
<evidence type="ECO:0000256" key="1">
    <source>
        <dbReference type="SAM" id="MobiDB-lite"/>
    </source>
</evidence>
<dbReference type="OrthoDB" id="2555634at2759"/>
<sequence length="429" mass="45633">MNLIAYSDSEESDNDAPPAPHPAAKPTAPPKSTFQKVVSKPGTIKLNLPAPSKAGAPASRDDIDADAPPAKKARIGGGFGGFNAMLPAPKKAAATANANANATATATATTSTAPAFPADETKEEATEDDPERPSSRFLAAKASKPSFNFMKTGAEPMFRRQPTGPDYDDEGNPIQKPEPSAQSVVEASLQAKKAVKEHNPEVRFAGRKFMPMSAARKNKGKRPVPYSSTPAPAAKKPAVPDPRPQAAVETKPAKKKISLFSAAGEDDSGAAETPSSAEYQPLLYGAEEDDDKMPEETLHSAEAHPDNITHLPASTMGAPAGPQHLTDIAAELHLSEAERRQLFGRRGRGEIPDSVNLVEFNTDKEYAHNEELRAQGETVQHNALKSISGTGKNSLRSLINVAATQKDALEEHFAQGRRNKREAGSKYGW</sequence>
<feature type="region of interest" description="Disordered" evidence="1">
    <location>
        <begin position="1"/>
        <end position="324"/>
    </location>
</feature>
<name>A0A1Y1Z593_9PLEO</name>
<protein>
    <submittedName>
        <fullName evidence="2">Mitotic checkpoint regulator, MAD2B-interacting-domain-containing protein</fullName>
    </submittedName>
</protein>
<feature type="compositionally biased region" description="Low complexity" evidence="1">
    <location>
        <begin position="83"/>
        <end position="118"/>
    </location>
</feature>
<feature type="compositionally biased region" description="Pro residues" evidence="1">
    <location>
        <begin position="17"/>
        <end position="29"/>
    </location>
</feature>
<feature type="region of interest" description="Disordered" evidence="1">
    <location>
        <begin position="410"/>
        <end position="429"/>
    </location>
</feature>
<dbReference type="STRING" id="1231657.A0A1Y1Z593"/>
<organism evidence="2 3">
    <name type="scientific">Clohesyomyces aquaticus</name>
    <dbReference type="NCBI Taxonomy" id="1231657"/>
    <lineage>
        <taxon>Eukaryota</taxon>
        <taxon>Fungi</taxon>
        <taxon>Dikarya</taxon>
        <taxon>Ascomycota</taxon>
        <taxon>Pezizomycotina</taxon>
        <taxon>Dothideomycetes</taxon>
        <taxon>Pleosporomycetidae</taxon>
        <taxon>Pleosporales</taxon>
        <taxon>Lindgomycetaceae</taxon>
        <taxon>Clohesyomyces</taxon>
    </lineage>
</organism>
<comment type="caution">
    <text evidence="2">The sequence shown here is derived from an EMBL/GenBank/DDBJ whole genome shotgun (WGS) entry which is preliminary data.</text>
</comment>
<dbReference type="PANTHER" id="PTHR13621:SF2">
    <property type="entry name" value="PROLINE-RICH PROTEIN PRCC"/>
    <property type="match status" value="1"/>
</dbReference>
<reference evidence="2 3" key="1">
    <citation type="submission" date="2016-07" db="EMBL/GenBank/DDBJ databases">
        <title>Pervasive Adenine N6-methylation of Active Genes in Fungi.</title>
        <authorList>
            <consortium name="DOE Joint Genome Institute"/>
            <person name="Mondo S.J."/>
            <person name="Dannebaum R.O."/>
            <person name="Kuo R.C."/>
            <person name="Labutti K."/>
            <person name="Haridas S."/>
            <person name="Kuo A."/>
            <person name="Salamov A."/>
            <person name="Ahrendt S.R."/>
            <person name="Lipzen A."/>
            <person name="Sullivan W."/>
            <person name="Andreopoulos W.B."/>
            <person name="Clum A."/>
            <person name="Lindquist E."/>
            <person name="Daum C."/>
            <person name="Ramamoorthy G.K."/>
            <person name="Gryganskyi A."/>
            <person name="Culley D."/>
            <person name="Magnuson J.K."/>
            <person name="James T.Y."/>
            <person name="O'Malley M.A."/>
            <person name="Stajich J.E."/>
            <person name="Spatafora J.W."/>
            <person name="Visel A."/>
            <person name="Grigoriev I.V."/>
        </authorList>
    </citation>
    <scope>NUCLEOTIDE SEQUENCE [LARGE SCALE GENOMIC DNA]</scope>
    <source>
        <strain evidence="2 3">CBS 115471</strain>
    </source>
</reference>
<gene>
    <name evidence="2" type="ORF">BCR34DRAFT_604590</name>
</gene>
<dbReference type="Pfam" id="PF10253">
    <property type="entry name" value="PRCC"/>
    <property type="match status" value="1"/>
</dbReference>
<dbReference type="GO" id="GO:0005634">
    <property type="term" value="C:nucleus"/>
    <property type="evidence" value="ECO:0007669"/>
    <property type="project" value="TreeGrafter"/>
</dbReference>
<dbReference type="PANTHER" id="PTHR13621">
    <property type="entry name" value="PROLINE-RICH PROTEIN PRCC"/>
    <property type="match status" value="1"/>
</dbReference>
<dbReference type="InterPro" id="IPR018800">
    <property type="entry name" value="PRCC"/>
</dbReference>
<accession>A0A1Y1Z593</accession>
<keyword evidence="3" id="KW-1185">Reference proteome</keyword>
<dbReference type="Proteomes" id="UP000193144">
    <property type="component" value="Unassembled WGS sequence"/>
</dbReference>
<feature type="compositionally biased region" description="Basic and acidic residues" evidence="1">
    <location>
        <begin position="294"/>
        <end position="307"/>
    </location>
</feature>
<evidence type="ECO:0000313" key="2">
    <source>
        <dbReference type="EMBL" id="ORY05147.1"/>
    </source>
</evidence>
<proteinExistence type="predicted"/>